<name>A0A9N8CYD7_PRORE</name>
<comment type="caution">
    <text evidence="3">The sequence shown here is derived from an EMBL/GenBank/DDBJ whole genome shotgun (WGS) entry which is preliminary data.</text>
</comment>
<proteinExistence type="predicted"/>
<dbReference type="AlphaFoldDB" id="A0A9N8CYD7"/>
<feature type="region of interest" description="Disordered" evidence="1">
    <location>
        <begin position="103"/>
        <end position="122"/>
    </location>
</feature>
<keyword evidence="2" id="KW-0812">Transmembrane</keyword>
<evidence type="ECO:0000313" key="3">
    <source>
        <dbReference type="EMBL" id="CAB5689123.1"/>
    </source>
</evidence>
<sequence>MTNKIPLSRGERWGMKAAAGTKWLIRRLKMFDKRYVAKAKGKNWPDWVGHLPIALVLILLLIAFLASIGFLIVFLIAALLMIVFEFIYCRPTPVTITNWEDEQSHRKYHSDGSNGSDGSSGS</sequence>
<feature type="compositionally biased region" description="Low complexity" evidence="1">
    <location>
        <begin position="111"/>
        <end position="122"/>
    </location>
</feature>
<feature type="transmembrane region" description="Helical" evidence="2">
    <location>
        <begin position="53"/>
        <end position="84"/>
    </location>
</feature>
<dbReference type="Proteomes" id="UP000834611">
    <property type="component" value="Unassembled WGS sequence"/>
</dbReference>
<organism evidence="3 4">
    <name type="scientific">Providencia rettgeri</name>
    <dbReference type="NCBI Taxonomy" id="587"/>
    <lineage>
        <taxon>Bacteria</taxon>
        <taxon>Pseudomonadati</taxon>
        <taxon>Pseudomonadota</taxon>
        <taxon>Gammaproteobacteria</taxon>
        <taxon>Enterobacterales</taxon>
        <taxon>Morganellaceae</taxon>
        <taxon>Providencia</taxon>
    </lineage>
</organism>
<keyword evidence="2" id="KW-1133">Transmembrane helix</keyword>
<evidence type="ECO:0000256" key="1">
    <source>
        <dbReference type="SAM" id="MobiDB-lite"/>
    </source>
</evidence>
<keyword evidence="2" id="KW-0472">Membrane</keyword>
<evidence type="ECO:0000313" key="4">
    <source>
        <dbReference type="Proteomes" id="UP000834611"/>
    </source>
</evidence>
<evidence type="ECO:0008006" key="5">
    <source>
        <dbReference type="Google" id="ProtNLM"/>
    </source>
</evidence>
<dbReference type="EMBL" id="CAHPSF010000003">
    <property type="protein sequence ID" value="CAB5689123.1"/>
    <property type="molecule type" value="Genomic_DNA"/>
</dbReference>
<accession>A0A9N8CYD7</accession>
<protein>
    <recommendedName>
        <fullName evidence="5">DUF3742 family protein</fullName>
    </recommendedName>
</protein>
<evidence type="ECO:0000256" key="2">
    <source>
        <dbReference type="SAM" id="Phobius"/>
    </source>
</evidence>
<gene>
    <name evidence="3" type="ORF">GHA_01783</name>
</gene>
<reference evidence="3" key="1">
    <citation type="submission" date="2020-05" db="EMBL/GenBank/DDBJ databases">
        <authorList>
            <person name="Delgado-Blas J."/>
        </authorList>
    </citation>
    <scope>NUCLEOTIDE SEQUENCE</scope>
    <source>
        <strain evidence="3">BB1453</strain>
    </source>
</reference>